<evidence type="ECO:0000256" key="6">
    <source>
        <dbReference type="SAM" id="Phobius"/>
    </source>
</evidence>
<reference evidence="7 8" key="2">
    <citation type="journal article" date="2013" name="PLoS ONE">
        <title>INDIGO - INtegrated Data Warehouse of MIcrobial GenOmes with Examples from the Red Sea Extremophiles.</title>
        <authorList>
            <person name="Alam I."/>
            <person name="Antunes A."/>
            <person name="Kamau A.A."/>
            <person name="Ba Alawi W."/>
            <person name="Kalkatawi M."/>
            <person name="Stingl U."/>
            <person name="Bajic V.B."/>
        </authorList>
    </citation>
    <scope>NUCLEOTIDE SEQUENCE [LARGE SCALE GENOMIC DNA]</scope>
    <source>
        <strain evidence="7 8">SSD-17B</strain>
    </source>
</reference>
<evidence type="ECO:0000256" key="3">
    <source>
        <dbReference type="ARBA" id="ARBA00022692"/>
    </source>
</evidence>
<reference evidence="7 8" key="1">
    <citation type="journal article" date="2011" name="J. Bacteriol.">
        <title>Genome sequence of Haloplasma contractile, an unusual contractile bacterium from a deep-sea anoxic brine lake.</title>
        <authorList>
            <person name="Antunes A."/>
            <person name="Alam I."/>
            <person name="El Dorry H."/>
            <person name="Siam R."/>
            <person name="Robertson A."/>
            <person name="Bajic V.B."/>
            <person name="Stingl U."/>
        </authorList>
    </citation>
    <scope>NUCLEOTIDE SEQUENCE [LARGE SCALE GENOMIC DNA]</scope>
    <source>
        <strain evidence="7 8">SSD-17B</strain>
    </source>
</reference>
<dbReference type="InParanoid" id="F7PSK4"/>
<dbReference type="GO" id="GO:0005886">
    <property type="term" value="C:plasma membrane"/>
    <property type="evidence" value="ECO:0007669"/>
    <property type="project" value="UniProtKB-SubCell"/>
</dbReference>
<keyword evidence="5 6" id="KW-0472">Membrane</keyword>
<dbReference type="NCBIfam" id="NF037997">
    <property type="entry name" value="Na_Pi_symport"/>
    <property type="match status" value="1"/>
</dbReference>
<dbReference type="AlphaFoldDB" id="F7PSK4"/>
<keyword evidence="8" id="KW-1185">Reference proteome</keyword>
<gene>
    <name evidence="7" type="ORF">HLPCO_001595</name>
</gene>
<feature type="transmembrane region" description="Helical" evidence="6">
    <location>
        <begin position="293"/>
        <end position="314"/>
    </location>
</feature>
<evidence type="ECO:0000313" key="7">
    <source>
        <dbReference type="EMBL" id="ERJ12604.1"/>
    </source>
</evidence>
<evidence type="ECO:0000256" key="4">
    <source>
        <dbReference type="ARBA" id="ARBA00022989"/>
    </source>
</evidence>
<proteinExistence type="predicted"/>
<sequence>MIDIHYTLFHLLGGLGIFLIGINLMANSLKKLTGSKMKTLIEKLTNSTYKGILVGIFVTVILQSSSGTTALTISLIRSGLMTLPQGVGIIMGANIGTTVTAFLIGLNIKNYALPIMTVGALLAFFAKRLKVNLVGCTILGFGMLFYGLKLMGSGLKPLSRLPAFANFMIDLSDNPLLGVFAGTALTVLVQSSSATVGLLEELYAQNAIDITASIPVLFGDNIGTTITSVIAALGGSLAAKRASAFHVLFNLIGTVIFLTFFIIFKTPIVQFIVLFEGQFLDGMVEEAASKPHVTIALAHMFFNIANTFLLVWFVNHIVRLVKIIIPGKGEDKDDDGYGFNNCVIDDYQVIELVGS</sequence>
<dbReference type="InterPro" id="IPR004633">
    <property type="entry name" value="NaPi_cotrn-rel/YqeW-like"/>
</dbReference>
<comment type="subcellular location">
    <subcellularLocation>
        <location evidence="1">Cell membrane</location>
        <topology evidence="1">Multi-pass membrane protein</topology>
    </subcellularLocation>
</comment>
<evidence type="ECO:0000256" key="1">
    <source>
        <dbReference type="ARBA" id="ARBA00004651"/>
    </source>
</evidence>
<keyword evidence="7" id="KW-0378">Hydrolase</keyword>
<feature type="transmembrane region" description="Helical" evidence="6">
    <location>
        <begin position="247"/>
        <end position="273"/>
    </location>
</feature>
<dbReference type="GO" id="GO:0044341">
    <property type="term" value="P:sodium-dependent phosphate transport"/>
    <property type="evidence" value="ECO:0007669"/>
    <property type="project" value="InterPro"/>
</dbReference>
<dbReference type="PANTHER" id="PTHR10010">
    <property type="entry name" value="SOLUTE CARRIER FAMILY 34 SODIUM PHOSPHATE , MEMBER 2-RELATED"/>
    <property type="match status" value="1"/>
</dbReference>
<dbReference type="EC" id="3.4.-.-" evidence="7"/>
<feature type="transmembrane region" description="Helical" evidence="6">
    <location>
        <begin position="86"/>
        <end position="108"/>
    </location>
</feature>
<evidence type="ECO:0000256" key="2">
    <source>
        <dbReference type="ARBA" id="ARBA00022475"/>
    </source>
</evidence>
<name>F7PSK4_9MOLU</name>
<dbReference type="RefSeq" id="WP_008824813.1">
    <property type="nucleotide sequence ID" value="NZ_AFNU02000004.1"/>
</dbReference>
<dbReference type="Pfam" id="PF02690">
    <property type="entry name" value="Na_Pi_cotrans"/>
    <property type="match status" value="1"/>
</dbReference>
<organism evidence="7 8">
    <name type="scientific">Haloplasma contractile SSD-17B</name>
    <dbReference type="NCBI Taxonomy" id="1033810"/>
    <lineage>
        <taxon>Bacteria</taxon>
        <taxon>Bacillati</taxon>
        <taxon>Mycoplasmatota</taxon>
        <taxon>Mollicutes</taxon>
        <taxon>Haloplasmatales</taxon>
        <taxon>Haloplasmataceae</taxon>
        <taxon>Haloplasma</taxon>
    </lineage>
</organism>
<accession>F7PSK4</accession>
<keyword evidence="4 6" id="KW-1133">Transmembrane helix</keyword>
<evidence type="ECO:0000256" key="5">
    <source>
        <dbReference type="ARBA" id="ARBA00023136"/>
    </source>
</evidence>
<comment type="caution">
    <text evidence="7">The sequence shown here is derived from an EMBL/GenBank/DDBJ whole genome shotgun (WGS) entry which is preliminary data.</text>
</comment>
<dbReference type="FunCoup" id="F7PSK4">
    <property type="interactions" value="17"/>
</dbReference>
<dbReference type="EMBL" id="AFNU02000004">
    <property type="protein sequence ID" value="ERJ12604.1"/>
    <property type="molecule type" value="Genomic_DNA"/>
</dbReference>
<protein>
    <submittedName>
        <fullName evidence="7">Na-Pi-cotransporter family protein</fullName>
        <ecNumber evidence="7">3.4.-.-</ecNumber>
    </submittedName>
</protein>
<dbReference type="InterPro" id="IPR003841">
    <property type="entry name" value="Na/Pi_transpt"/>
</dbReference>
<feature type="transmembrane region" description="Helical" evidence="6">
    <location>
        <begin position="47"/>
        <end position="66"/>
    </location>
</feature>
<keyword evidence="2" id="KW-1003">Cell membrane</keyword>
<dbReference type="PANTHER" id="PTHR10010:SF46">
    <property type="entry name" value="SODIUM-DEPENDENT PHOSPHATE TRANSPORT PROTEIN 2B"/>
    <property type="match status" value="1"/>
</dbReference>
<dbReference type="OrthoDB" id="9763003at2"/>
<dbReference type="eggNOG" id="COG1283">
    <property type="taxonomic scope" value="Bacteria"/>
</dbReference>
<keyword evidence="3 6" id="KW-0812">Transmembrane</keyword>
<dbReference type="GO" id="GO:0016787">
    <property type="term" value="F:hydrolase activity"/>
    <property type="evidence" value="ECO:0007669"/>
    <property type="project" value="UniProtKB-KW"/>
</dbReference>
<feature type="transmembrane region" description="Helical" evidence="6">
    <location>
        <begin position="6"/>
        <end position="26"/>
    </location>
</feature>
<evidence type="ECO:0000313" key="8">
    <source>
        <dbReference type="Proteomes" id="UP000005707"/>
    </source>
</evidence>
<dbReference type="Proteomes" id="UP000005707">
    <property type="component" value="Unassembled WGS sequence"/>
</dbReference>
<dbReference type="GO" id="GO:0005436">
    <property type="term" value="F:sodium:phosphate symporter activity"/>
    <property type="evidence" value="ECO:0007669"/>
    <property type="project" value="InterPro"/>
</dbReference>
<feature type="transmembrane region" description="Helical" evidence="6">
    <location>
        <begin position="129"/>
        <end position="148"/>
    </location>
</feature>
<dbReference type="NCBIfam" id="TIGR00704">
    <property type="entry name" value="NaPi_cotrn_rel"/>
    <property type="match status" value="1"/>
</dbReference>